<evidence type="ECO:0000313" key="2">
    <source>
        <dbReference type="EMBL" id="QUO42734.1"/>
    </source>
</evidence>
<reference evidence="1 3" key="1">
    <citation type="submission" date="2020-12" db="EMBL/GenBank/DDBJ databases">
        <title>strain FJAT-54423T represents a novel species of the genus Brevibacillus.</title>
        <authorList>
            <person name="Tang R."/>
        </authorList>
    </citation>
    <scope>NUCLEOTIDE SEQUENCE [LARGE SCALE GENOMIC DNA]</scope>
    <source>
        <strain evidence="1 3">FJAT-54423</strain>
    </source>
</reference>
<dbReference type="AlphaFoldDB" id="A0A7T5EN66"/>
<dbReference type="Proteomes" id="UP000677234">
    <property type="component" value="Chromosome"/>
</dbReference>
<dbReference type="Proteomes" id="UP000595847">
    <property type="component" value="Chromosome"/>
</dbReference>
<dbReference type="EMBL" id="CP073708">
    <property type="protein sequence ID" value="QUO42734.1"/>
    <property type="molecule type" value="Genomic_DNA"/>
</dbReference>
<gene>
    <name evidence="1" type="ORF">JD108_07475</name>
    <name evidence="2" type="ORF">KDJ56_07155</name>
</gene>
<reference evidence="2" key="2">
    <citation type="submission" date="2021-04" db="EMBL/GenBank/DDBJ databases">
        <title>Brevibacillus composti FJAT-54423, complete genome.</title>
        <authorList>
            <person name="Tang R."/>
        </authorList>
    </citation>
    <scope>NUCLEOTIDE SEQUENCE</scope>
    <source>
        <strain evidence="2">FJAT-54424</strain>
    </source>
</reference>
<dbReference type="KEGG" id="bcop:JD108_07475"/>
<sequence length="165" mass="18926">MVVSTSDMAEILGVSTRWIQQLTKDGILIQESRGKFHLPENIQRYIRYVENMHEDGGQKIDYNKEKALHERAKRKIAEMDLAEKEQLLIQVSEVEKVLEKMVGLFKARCLTIPAKVSPLVQYETELPVIVGLLKKEINEALQELSDHYAGFSQRQTGEENEPETS</sequence>
<evidence type="ECO:0000313" key="1">
    <source>
        <dbReference type="EMBL" id="QQE75708.1"/>
    </source>
</evidence>
<keyword evidence="4" id="KW-1185">Reference proteome</keyword>
<organism evidence="1 3">
    <name type="scientific">Brevibacillus composti</name>
    <dbReference type="NCBI Taxonomy" id="2796470"/>
    <lineage>
        <taxon>Bacteria</taxon>
        <taxon>Bacillati</taxon>
        <taxon>Bacillota</taxon>
        <taxon>Bacilli</taxon>
        <taxon>Bacillales</taxon>
        <taxon>Paenibacillaceae</taxon>
        <taxon>Brevibacillus</taxon>
    </lineage>
</organism>
<accession>A0A7T5EN66</accession>
<dbReference type="EMBL" id="CP066308">
    <property type="protein sequence ID" value="QQE75708.1"/>
    <property type="molecule type" value="Genomic_DNA"/>
</dbReference>
<evidence type="ECO:0000313" key="4">
    <source>
        <dbReference type="Proteomes" id="UP000677234"/>
    </source>
</evidence>
<evidence type="ECO:0000313" key="3">
    <source>
        <dbReference type="Proteomes" id="UP000595847"/>
    </source>
</evidence>
<proteinExistence type="predicted"/>
<dbReference type="RefSeq" id="WP_198829222.1">
    <property type="nucleotide sequence ID" value="NZ_CP066308.1"/>
</dbReference>
<name>A0A7T5EN66_9BACL</name>
<protein>
    <recommendedName>
        <fullName evidence="5">DNA-packaging protein</fullName>
    </recommendedName>
</protein>
<evidence type="ECO:0008006" key="5">
    <source>
        <dbReference type="Google" id="ProtNLM"/>
    </source>
</evidence>